<dbReference type="InterPro" id="IPR029016">
    <property type="entry name" value="GAF-like_dom_sf"/>
</dbReference>
<dbReference type="Pfam" id="PF01614">
    <property type="entry name" value="IclR_C"/>
    <property type="match status" value="1"/>
</dbReference>
<proteinExistence type="predicted"/>
<dbReference type="EMBL" id="JACJVP010000074">
    <property type="protein sequence ID" value="MBB6675402.1"/>
    <property type="molecule type" value="Genomic_DNA"/>
</dbReference>
<sequence length="250" mass="26992">MNGTQTLSRALDILFALSEAEGTLSVSEISEKVSIPESTTYRFLQTLEQNGIVERRGKRQIALGLRILDLARSLNQQMQKDLLSLSLPLMERLTAETAETTALFVRTGSDVICIQNVRSKGLIQFAIENGRILPLHSGASGKSLLAFESEKLLARTVAAVANAAERRALEAELQTIRAQGYSLTKGEVDPDVFAISAPVFGAQGLAIASLSIAGPSFRCDEAGERRMIAQLRTATDLLSRKLGYLGVSAE</sequence>
<keyword evidence="7" id="KW-1185">Reference proteome</keyword>
<dbReference type="Gene3D" id="3.30.450.40">
    <property type="match status" value="1"/>
</dbReference>
<reference evidence="6 7" key="1">
    <citation type="submission" date="2020-08" db="EMBL/GenBank/DDBJ databases">
        <title>Cohnella phylogeny.</title>
        <authorList>
            <person name="Dunlap C."/>
        </authorList>
    </citation>
    <scope>NUCLEOTIDE SEQUENCE [LARGE SCALE GENOMIC DNA]</scope>
    <source>
        <strain evidence="6 7">DSM 28246</strain>
    </source>
</reference>
<gene>
    <name evidence="6" type="ORF">H7C19_32565</name>
</gene>
<dbReference type="RefSeq" id="WP_185673258.1">
    <property type="nucleotide sequence ID" value="NZ_JACJVP010000074.1"/>
</dbReference>
<dbReference type="GO" id="GO:0003677">
    <property type="term" value="F:DNA binding"/>
    <property type="evidence" value="ECO:0007669"/>
    <property type="project" value="UniProtKB-KW"/>
</dbReference>
<dbReference type="GO" id="GO:0003700">
    <property type="term" value="F:DNA-binding transcription factor activity"/>
    <property type="evidence" value="ECO:0007669"/>
    <property type="project" value="TreeGrafter"/>
</dbReference>
<name>A0A7X0RXD0_9BACL</name>
<evidence type="ECO:0000256" key="2">
    <source>
        <dbReference type="ARBA" id="ARBA00023125"/>
    </source>
</evidence>
<feature type="domain" description="HTH iclR-type" evidence="4">
    <location>
        <begin position="4"/>
        <end position="65"/>
    </location>
</feature>
<evidence type="ECO:0000259" key="5">
    <source>
        <dbReference type="PROSITE" id="PS51078"/>
    </source>
</evidence>
<protein>
    <submittedName>
        <fullName evidence="6">IclR family transcriptional regulator</fullName>
    </submittedName>
</protein>
<dbReference type="SUPFAM" id="SSF55781">
    <property type="entry name" value="GAF domain-like"/>
    <property type="match status" value="1"/>
</dbReference>
<dbReference type="AlphaFoldDB" id="A0A7X0RXD0"/>
<dbReference type="Pfam" id="PF09339">
    <property type="entry name" value="HTH_IclR"/>
    <property type="match status" value="1"/>
</dbReference>
<evidence type="ECO:0000313" key="6">
    <source>
        <dbReference type="EMBL" id="MBB6675402.1"/>
    </source>
</evidence>
<dbReference type="PANTHER" id="PTHR30136:SF24">
    <property type="entry name" value="HTH-TYPE TRANSCRIPTIONAL REPRESSOR ALLR"/>
    <property type="match status" value="1"/>
</dbReference>
<dbReference type="GO" id="GO:0045892">
    <property type="term" value="P:negative regulation of DNA-templated transcription"/>
    <property type="evidence" value="ECO:0007669"/>
    <property type="project" value="TreeGrafter"/>
</dbReference>
<keyword evidence="3" id="KW-0804">Transcription</keyword>
<dbReference type="InterPro" id="IPR005471">
    <property type="entry name" value="Tscrpt_reg_IclR_N"/>
</dbReference>
<dbReference type="InterPro" id="IPR036390">
    <property type="entry name" value="WH_DNA-bd_sf"/>
</dbReference>
<dbReference type="CDD" id="cd00090">
    <property type="entry name" value="HTH_ARSR"/>
    <property type="match status" value="1"/>
</dbReference>
<evidence type="ECO:0000256" key="1">
    <source>
        <dbReference type="ARBA" id="ARBA00023015"/>
    </source>
</evidence>
<dbReference type="SUPFAM" id="SSF46785">
    <property type="entry name" value="Winged helix' DNA-binding domain"/>
    <property type="match status" value="1"/>
</dbReference>
<dbReference type="InterPro" id="IPR050707">
    <property type="entry name" value="HTH_MetabolicPath_Reg"/>
</dbReference>
<accession>A0A7X0RXD0</accession>
<keyword evidence="2" id="KW-0238">DNA-binding</keyword>
<comment type="caution">
    <text evidence="6">The sequence shown here is derived from an EMBL/GenBank/DDBJ whole genome shotgun (WGS) entry which is preliminary data.</text>
</comment>
<dbReference type="SMART" id="SM00346">
    <property type="entry name" value="HTH_ICLR"/>
    <property type="match status" value="1"/>
</dbReference>
<dbReference type="InterPro" id="IPR036388">
    <property type="entry name" value="WH-like_DNA-bd_sf"/>
</dbReference>
<dbReference type="PROSITE" id="PS51077">
    <property type="entry name" value="HTH_ICLR"/>
    <property type="match status" value="1"/>
</dbReference>
<dbReference type="Proteomes" id="UP000547209">
    <property type="component" value="Unassembled WGS sequence"/>
</dbReference>
<feature type="domain" description="IclR-ED" evidence="5">
    <location>
        <begin position="66"/>
        <end position="244"/>
    </location>
</feature>
<evidence type="ECO:0000256" key="3">
    <source>
        <dbReference type="ARBA" id="ARBA00023163"/>
    </source>
</evidence>
<dbReference type="PROSITE" id="PS51078">
    <property type="entry name" value="ICLR_ED"/>
    <property type="match status" value="1"/>
</dbReference>
<dbReference type="InterPro" id="IPR014757">
    <property type="entry name" value="Tscrpt_reg_IclR_C"/>
</dbReference>
<evidence type="ECO:0000313" key="7">
    <source>
        <dbReference type="Proteomes" id="UP000547209"/>
    </source>
</evidence>
<dbReference type="InterPro" id="IPR011991">
    <property type="entry name" value="ArsR-like_HTH"/>
</dbReference>
<organism evidence="6 7">
    <name type="scientific">Cohnella nanjingensis</name>
    <dbReference type="NCBI Taxonomy" id="1387779"/>
    <lineage>
        <taxon>Bacteria</taxon>
        <taxon>Bacillati</taxon>
        <taxon>Bacillota</taxon>
        <taxon>Bacilli</taxon>
        <taxon>Bacillales</taxon>
        <taxon>Paenibacillaceae</taxon>
        <taxon>Cohnella</taxon>
    </lineage>
</organism>
<dbReference type="PANTHER" id="PTHR30136">
    <property type="entry name" value="HELIX-TURN-HELIX TRANSCRIPTIONAL REGULATOR, ICLR FAMILY"/>
    <property type="match status" value="1"/>
</dbReference>
<evidence type="ECO:0000259" key="4">
    <source>
        <dbReference type="PROSITE" id="PS51077"/>
    </source>
</evidence>
<keyword evidence="1" id="KW-0805">Transcription regulation</keyword>
<dbReference type="Gene3D" id="1.10.10.10">
    <property type="entry name" value="Winged helix-like DNA-binding domain superfamily/Winged helix DNA-binding domain"/>
    <property type="match status" value="1"/>
</dbReference>